<dbReference type="HOGENOM" id="CLU_480642_0_0_1"/>
<proteinExistence type="predicted"/>
<accession>K1X9J5</accession>
<dbReference type="Proteomes" id="UP000006753">
    <property type="component" value="Unassembled WGS sequence"/>
</dbReference>
<feature type="compositionally biased region" description="Acidic residues" evidence="1">
    <location>
        <begin position="339"/>
        <end position="354"/>
    </location>
</feature>
<gene>
    <name evidence="2" type="ORF">MBM_00750</name>
</gene>
<protein>
    <submittedName>
        <fullName evidence="2">Uncharacterized protein</fullName>
    </submittedName>
</protein>
<dbReference type="GeneID" id="18756685"/>
<dbReference type="InParanoid" id="K1X9J5"/>
<feature type="compositionally biased region" description="Low complexity" evidence="1">
    <location>
        <begin position="176"/>
        <end position="185"/>
    </location>
</feature>
<dbReference type="AlphaFoldDB" id="K1X9J5"/>
<feature type="compositionally biased region" description="Low complexity" evidence="1">
    <location>
        <begin position="462"/>
        <end position="474"/>
    </location>
</feature>
<feature type="region of interest" description="Disordered" evidence="1">
    <location>
        <begin position="324"/>
        <end position="530"/>
    </location>
</feature>
<name>K1X9J5_MARBU</name>
<dbReference type="OrthoDB" id="3564082at2759"/>
<organism evidence="2 3">
    <name type="scientific">Marssonina brunnea f. sp. multigermtubi (strain MB_m1)</name>
    <name type="common">Marssonina leaf spot fungus</name>
    <dbReference type="NCBI Taxonomy" id="1072389"/>
    <lineage>
        <taxon>Eukaryota</taxon>
        <taxon>Fungi</taxon>
        <taxon>Dikarya</taxon>
        <taxon>Ascomycota</taxon>
        <taxon>Pezizomycotina</taxon>
        <taxon>Leotiomycetes</taxon>
        <taxon>Helotiales</taxon>
        <taxon>Drepanopezizaceae</taxon>
        <taxon>Drepanopeziza</taxon>
    </lineage>
</organism>
<evidence type="ECO:0000313" key="3">
    <source>
        <dbReference type="Proteomes" id="UP000006753"/>
    </source>
</evidence>
<feature type="compositionally biased region" description="Basic and acidic residues" evidence="1">
    <location>
        <begin position="491"/>
        <end position="505"/>
    </location>
</feature>
<feature type="region of interest" description="Disordered" evidence="1">
    <location>
        <begin position="168"/>
        <end position="192"/>
    </location>
</feature>
<feature type="compositionally biased region" description="Low complexity" evidence="1">
    <location>
        <begin position="367"/>
        <end position="384"/>
    </location>
</feature>
<sequence>MLSGLEVEAGLKSGYGSKPDIESGKAPEPQSEEPEPESGEHLRWLHAGLYKDAKGATKDVWFAFRRSRKTESHTIAYASDGHGSPFGNRNGGRRKSDLITWDPHHAKKWEKFIAASGTWTLANILRGRKLQRETLLATWLDPNSPNTYAHGRDHNRTLNPPLNVVHTIDDASGPGSATSRAQADSARARRRNRDLAPEECYAGTKIPLSAVDIRVGAFLAVDPSPRKVVATFLNGQLATNPRLRLRKEERNDAIESAFLELGWRISRPALERANDKVAAGKIDSIFHCRAWNKLPPLLVDKYKGDSLAEMMDEMREQAMEYGGIEESDDEERAQPSSDADSDSDSDRDESDNTEESSPFVSQKSERSTTITTTTSTGKDPSTTTGRKDAPNQGASWRSRKLSAVERMVIQSQVAHGDEPEDPPAQPSRDTGDDFEYLPDASPSKGKGPAKRKRDVDLIPEPAKSAADNNNKNNSLIVDGEGATLFPSKRLKTPEPKPKPEPEKTPSIKQPAPLVIIDLDPDSDDDDHDSDIEIDEARSCAPAVKPESGVDLKYHLALEGDDEVFVPS</sequence>
<dbReference type="EMBL" id="JH921428">
    <property type="protein sequence ID" value="EKD21637.1"/>
    <property type="molecule type" value="Genomic_DNA"/>
</dbReference>
<dbReference type="KEGG" id="mbe:MBM_00750"/>
<reference evidence="2 3" key="1">
    <citation type="journal article" date="2012" name="BMC Genomics">
        <title>Sequencing the genome of Marssonina brunnea reveals fungus-poplar co-evolution.</title>
        <authorList>
            <person name="Zhu S."/>
            <person name="Cao Y.-Z."/>
            <person name="Jiang C."/>
            <person name="Tan B.-Y."/>
            <person name="Wang Z."/>
            <person name="Feng S."/>
            <person name="Zhang L."/>
            <person name="Su X.-H."/>
            <person name="Brejova B."/>
            <person name="Vinar T."/>
            <person name="Xu M."/>
            <person name="Wang M.-X."/>
            <person name="Zhang S.-G."/>
            <person name="Huang M.-R."/>
            <person name="Wu R."/>
            <person name="Zhou Y."/>
        </authorList>
    </citation>
    <scope>NUCLEOTIDE SEQUENCE [LARGE SCALE GENOMIC DNA]</scope>
    <source>
        <strain evidence="2 3">MB_m1</strain>
    </source>
</reference>
<evidence type="ECO:0000256" key="1">
    <source>
        <dbReference type="SAM" id="MobiDB-lite"/>
    </source>
</evidence>
<keyword evidence="3" id="KW-1185">Reference proteome</keyword>
<feature type="compositionally biased region" description="Acidic residues" evidence="1">
    <location>
        <begin position="518"/>
        <end position="530"/>
    </location>
</feature>
<feature type="region of interest" description="Disordered" evidence="1">
    <location>
        <begin position="1"/>
        <end position="39"/>
    </location>
</feature>
<evidence type="ECO:0000313" key="2">
    <source>
        <dbReference type="EMBL" id="EKD21637.1"/>
    </source>
</evidence>